<keyword evidence="1" id="KW-0472">Membrane</keyword>
<keyword evidence="1" id="KW-1133">Transmembrane helix</keyword>
<reference evidence="2 3" key="1">
    <citation type="journal article" date="2012" name="J. Bacteriol.">
        <title>Draft Genome Sequence of Novosphingobium nitrogenifigens Y88T.</title>
        <authorList>
            <person name="Strabala T.J."/>
            <person name="Macdonald L."/>
            <person name="Liu V."/>
            <person name="Smit A.M."/>
        </authorList>
    </citation>
    <scope>NUCLEOTIDE SEQUENCE [LARGE SCALE GENOMIC DNA]</scope>
    <source>
        <strain evidence="2 3">DSM 19370</strain>
    </source>
</reference>
<dbReference type="AlphaFoldDB" id="F1ZD87"/>
<dbReference type="RefSeq" id="WP_008071650.1">
    <property type="nucleotide sequence ID" value="NZ_AQWK01000004.1"/>
</dbReference>
<dbReference type="eggNOG" id="ENOG5033CUB">
    <property type="taxonomic scope" value="Bacteria"/>
</dbReference>
<evidence type="ECO:0000313" key="2">
    <source>
        <dbReference type="EMBL" id="EGD57318.1"/>
    </source>
</evidence>
<keyword evidence="1" id="KW-0812">Transmembrane</keyword>
<dbReference type="STRING" id="983920.Y88_3627"/>
<name>F1ZD87_9SPHN</name>
<gene>
    <name evidence="2" type="ORF">Y88_3627</name>
</gene>
<dbReference type="Proteomes" id="UP000004728">
    <property type="component" value="Unassembled WGS sequence"/>
</dbReference>
<comment type="caution">
    <text evidence="2">The sequence shown here is derived from an EMBL/GenBank/DDBJ whole genome shotgun (WGS) entry which is preliminary data.</text>
</comment>
<dbReference type="InParanoid" id="F1ZD87"/>
<evidence type="ECO:0008006" key="4">
    <source>
        <dbReference type="Google" id="ProtNLM"/>
    </source>
</evidence>
<protein>
    <recommendedName>
        <fullName evidence="4">VanZ-like domain-containing protein</fullName>
    </recommendedName>
</protein>
<dbReference type="EMBL" id="AEWJ01000065">
    <property type="protein sequence ID" value="EGD57318.1"/>
    <property type="molecule type" value="Genomic_DNA"/>
</dbReference>
<evidence type="ECO:0000313" key="3">
    <source>
        <dbReference type="Proteomes" id="UP000004728"/>
    </source>
</evidence>
<feature type="transmembrane region" description="Helical" evidence="1">
    <location>
        <begin position="99"/>
        <end position="119"/>
    </location>
</feature>
<sequence>MLNSAAQHSLWSHRLFVALFWVTLAGAVTMAVLPSPPHTPIDGFGDKFEHMLAFATLTVLAEFAFPVMPRLRIAERLSFLGALIEVVQSIPSLHRDCDIRDWVADTIAILVVTTLLALLRRKG</sequence>
<evidence type="ECO:0000256" key="1">
    <source>
        <dbReference type="SAM" id="Phobius"/>
    </source>
</evidence>
<dbReference type="OrthoDB" id="7429094at2"/>
<dbReference type="HOGENOM" id="CLU_096028_3_5_5"/>
<accession>F1ZD87</accession>
<proteinExistence type="predicted"/>
<organism evidence="2 3">
    <name type="scientific">Novosphingobium nitrogenifigens DSM 19370</name>
    <dbReference type="NCBI Taxonomy" id="983920"/>
    <lineage>
        <taxon>Bacteria</taxon>
        <taxon>Pseudomonadati</taxon>
        <taxon>Pseudomonadota</taxon>
        <taxon>Alphaproteobacteria</taxon>
        <taxon>Sphingomonadales</taxon>
        <taxon>Sphingomonadaceae</taxon>
        <taxon>Novosphingobium</taxon>
    </lineage>
</organism>
<keyword evidence="3" id="KW-1185">Reference proteome</keyword>